<dbReference type="Gramene" id="Psat06G0130600-T1">
    <property type="protein sequence ID" value="KAI5394613.1"/>
    <property type="gene ID" value="KIW84_061306"/>
</dbReference>
<keyword evidence="3" id="KW-1185">Reference proteome</keyword>
<name>A0A9D5A513_PEA</name>
<feature type="region of interest" description="Disordered" evidence="1">
    <location>
        <begin position="1"/>
        <end position="28"/>
    </location>
</feature>
<gene>
    <name evidence="2" type="ORF">KIW84_061306</name>
</gene>
<dbReference type="Proteomes" id="UP001058974">
    <property type="component" value="Chromosome 6"/>
</dbReference>
<organism evidence="2 3">
    <name type="scientific">Pisum sativum</name>
    <name type="common">Garden pea</name>
    <name type="synonym">Lathyrus oleraceus</name>
    <dbReference type="NCBI Taxonomy" id="3888"/>
    <lineage>
        <taxon>Eukaryota</taxon>
        <taxon>Viridiplantae</taxon>
        <taxon>Streptophyta</taxon>
        <taxon>Embryophyta</taxon>
        <taxon>Tracheophyta</taxon>
        <taxon>Spermatophyta</taxon>
        <taxon>Magnoliopsida</taxon>
        <taxon>eudicotyledons</taxon>
        <taxon>Gunneridae</taxon>
        <taxon>Pentapetalae</taxon>
        <taxon>rosids</taxon>
        <taxon>fabids</taxon>
        <taxon>Fabales</taxon>
        <taxon>Fabaceae</taxon>
        <taxon>Papilionoideae</taxon>
        <taxon>50 kb inversion clade</taxon>
        <taxon>NPAAA clade</taxon>
        <taxon>Hologalegina</taxon>
        <taxon>IRL clade</taxon>
        <taxon>Fabeae</taxon>
        <taxon>Lathyrus</taxon>
    </lineage>
</organism>
<sequence>MHDFDEEFAEGKSFGVDEGGGMDEGGPIRENAVATATSQPPNHMLTEEMYNEEEALSKDFTFKVGMELSSLENFKKDILEHNVLNGREVYGLVQVLEEEYPGYEHRFCLRHLYAKFKNKFRGGTLFRDLMMATTNATYYEAHEAKMIQVKERGPNKPKKLRRREPDEATQTRWKRTNTNLKCNDFLKYGHNKRTCNKNKQLVVIPGELETDVETLTHVSQTPTVQARPKKMGRTKGNVGGKKEAQVKRKRVRQQLQLLHLQLKQMDLMKL</sequence>
<accession>A0A9D5A513</accession>
<feature type="region of interest" description="Disordered" evidence="1">
    <location>
        <begin position="152"/>
        <end position="171"/>
    </location>
</feature>
<evidence type="ECO:0000313" key="3">
    <source>
        <dbReference type="Proteomes" id="UP001058974"/>
    </source>
</evidence>
<comment type="caution">
    <text evidence="2">The sequence shown here is derived from an EMBL/GenBank/DDBJ whole genome shotgun (WGS) entry which is preliminary data.</text>
</comment>
<protein>
    <submittedName>
        <fullName evidence="2">Uncharacterized protein</fullName>
    </submittedName>
</protein>
<dbReference type="EMBL" id="JAMSHJ010000006">
    <property type="protein sequence ID" value="KAI5394613.1"/>
    <property type="molecule type" value="Genomic_DNA"/>
</dbReference>
<evidence type="ECO:0000313" key="2">
    <source>
        <dbReference type="EMBL" id="KAI5394613.1"/>
    </source>
</evidence>
<dbReference type="AlphaFoldDB" id="A0A9D5A513"/>
<proteinExistence type="predicted"/>
<feature type="region of interest" description="Disordered" evidence="1">
    <location>
        <begin position="227"/>
        <end position="249"/>
    </location>
</feature>
<evidence type="ECO:0000256" key="1">
    <source>
        <dbReference type="SAM" id="MobiDB-lite"/>
    </source>
</evidence>
<reference evidence="2 3" key="1">
    <citation type="journal article" date="2022" name="Nat. Genet.">
        <title>Improved pea reference genome and pan-genome highlight genomic features and evolutionary characteristics.</title>
        <authorList>
            <person name="Yang T."/>
            <person name="Liu R."/>
            <person name="Luo Y."/>
            <person name="Hu S."/>
            <person name="Wang D."/>
            <person name="Wang C."/>
            <person name="Pandey M.K."/>
            <person name="Ge S."/>
            <person name="Xu Q."/>
            <person name="Li N."/>
            <person name="Li G."/>
            <person name="Huang Y."/>
            <person name="Saxena R.K."/>
            <person name="Ji Y."/>
            <person name="Li M."/>
            <person name="Yan X."/>
            <person name="He Y."/>
            <person name="Liu Y."/>
            <person name="Wang X."/>
            <person name="Xiang C."/>
            <person name="Varshney R.K."/>
            <person name="Ding H."/>
            <person name="Gao S."/>
            <person name="Zong X."/>
        </authorList>
    </citation>
    <scope>NUCLEOTIDE SEQUENCE [LARGE SCALE GENOMIC DNA]</scope>
    <source>
        <strain evidence="2 3">cv. Zhongwan 6</strain>
    </source>
</reference>